<organism evidence="1 2">
    <name type="scientific">Piscinibacter terrae</name>
    <dbReference type="NCBI Taxonomy" id="2496871"/>
    <lineage>
        <taxon>Bacteria</taxon>
        <taxon>Pseudomonadati</taxon>
        <taxon>Pseudomonadota</taxon>
        <taxon>Betaproteobacteria</taxon>
        <taxon>Burkholderiales</taxon>
        <taxon>Sphaerotilaceae</taxon>
        <taxon>Piscinibacter</taxon>
    </lineage>
</organism>
<dbReference type="PANTHER" id="PTHR35279">
    <property type="match status" value="1"/>
</dbReference>
<evidence type="ECO:0000313" key="2">
    <source>
        <dbReference type="Proteomes" id="UP000267464"/>
    </source>
</evidence>
<dbReference type="InterPro" id="IPR023296">
    <property type="entry name" value="Glyco_hydro_beta-prop_sf"/>
</dbReference>
<keyword evidence="2" id="KW-1185">Reference proteome</keyword>
<gene>
    <name evidence="1" type="ORF">DZC73_13850</name>
</gene>
<comment type="caution">
    <text evidence="1">The sequence shown here is derived from an EMBL/GenBank/DDBJ whole genome shotgun (WGS) entry which is preliminary data.</text>
</comment>
<dbReference type="RefSeq" id="WP_124540904.1">
    <property type="nucleotide sequence ID" value="NZ_QUSW01000003.1"/>
</dbReference>
<dbReference type="Gene3D" id="2.115.10.20">
    <property type="entry name" value="Glycosyl hydrolase domain, family 43"/>
    <property type="match status" value="2"/>
</dbReference>
<dbReference type="SUPFAM" id="SSF75005">
    <property type="entry name" value="Arabinanase/levansucrase/invertase"/>
    <property type="match status" value="1"/>
</dbReference>
<sequence>MTEPRFRWRKLGRVFAPDGSQPWMHSHCQNPVPLLMSDRLRVFFNTRQRSGDDGMTKSCATFIDLDLADPTKIIALPQGPLLPFGPLGSFDEFGSMAGTVLRISDTEVWVYYVGWSRNLGVPYNHAIGLAVSHDGGTTFRRIGDGPVIGRSVNEPYIQNSPFAMKRDGLYHLFYSSGLGWKLHEGKPESIYVLMQASSEDGIHWQRDGRPTVPFVVDDECQTNPSVLELDGRFHQWFCYRHGLDFRNGTRGYRMGYAWSDDMRHWHRDDAQSVLEPSAQGWDSEMVCYPSVFTLPDGKTCMLYSGNGFGREGFGIAVWDNDPAQSAR</sequence>
<dbReference type="OrthoDB" id="9801455at2"/>
<proteinExistence type="predicted"/>
<reference evidence="1 2" key="2">
    <citation type="submission" date="2018-12" db="EMBL/GenBank/DDBJ databases">
        <title>Rhizobacter gummiphilus sp. nov., a rubber-degrading bacterium isolated from the soil of a botanical garden in Japan.</title>
        <authorList>
            <person name="Shunsuke S.S."/>
        </authorList>
    </citation>
    <scope>NUCLEOTIDE SEQUENCE [LARGE SCALE GENOMIC DNA]</scope>
    <source>
        <strain evidence="1 2">S-16</strain>
    </source>
</reference>
<dbReference type="PANTHER" id="PTHR35279:SF1">
    <property type="entry name" value="ARABINANASE_LEVANSUCRASE_INVERTASE"/>
    <property type="match status" value="1"/>
</dbReference>
<reference evidence="1 2" key="1">
    <citation type="submission" date="2018-08" db="EMBL/GenBank/DDBJ databases">
        <authorList>
            <person name="Khan S.A."/>
            <person name="Jeon C.O."/>
            <person name="Chun B.H."/>
            <person name="Jeong S.E."/>
        </authorList>
    </citation>
    <scope>NUCLEOTIDE SEQUENCE [LARGE SCALE GENOMIC DNA]</scope>
    <source>
        <strain evidence="1 2">S-16</strain>
    </source>
</reference>
<name>A0A3N7HSZ0_9BURK</name>
<dbReference type="EMBL" id="QUSW01000003">
    <property type="protein sequence ID" value="RQP24376.1"/>
    <property type="molecule type" value="Genomic_DNA"/>
</dbReference>
<dbReference type="AlphaFoldDB" id="A0A3N7HSZ0"/>
<protein>
    <submittedName>
        <fullName evidence="1">Glycosylase</fullName>
    </submittedName>
</protein>
<dbReference type="Proteomes" id="UP000267464">
    <property type="component" value="Unassembled WGS sequence"/>
</dbReference>
<evidence type="ECO:0000313" key="1">
    <source>
        <dbReference type="EMBL" id="RQP24376.1"/>
    </source>
</evidence>
<accession>A0A3N7HSZ0</accession>